<evidence type="ECO:0000313" key="1">
    <source>
        <dbReference type="EMBL" id="TPG59971.1"/>
    </source>
</evidence>
<protein>
    <submittedName>
        <fullName evidence="1">Uncharacterized protein</fullName>
    </submittedName>
</protein>
<comment type="caution">
    <text evidence="1">The sequence shown here is derived from an EMBL/GenBank/DDBJ whole genome shotgun (WGS) entry which is preliminary data.</text>
</comment>
<keyword evidence="2" id="KW-1185">Reference proteome</keyword>
<proteinExistence type="predicted"/>
<dbReference type="RefSeq" id="WP_140473697.1">
    <property type="nucleotide sequence ID" value="NZ_RCZD01000008.1"/>
</dbReference>
<organism evidence="1 2">
    <name type="scientific">Ewingella americana</name>
    <dbReference type="NCBI Taxonomy" id="41202"/>
    <lineage>
        <taxon>Bacteria</taxon>
        <taxon>Pseudomonadati</taxon>
        <taxon>Pseudomonadota</taxon>
        <taxon>Gammaproteobacteria</taxon>
        <taxon>Enterobacterales</taxon>
        <taxon>Yersiniaceae</taxon>
        <taxon>Ewingella</taxon>
    </lineage>
</organism>
<name>A0A502GDZ4_9GAMM</name>
<evidence type="ECO:0000313" key="2">
    <source>
        <dbReference type="Proteomes" id="UP000317663"/>
    </source>
</evidence>
<accession>A0A502GDZ4</accession>
<dbReference type="EMBL" id="RCZD01000008">
    <property type="protein sequence ID" value="TPG59971.1"/>
    <property type="molecule type" value="Genomic_DNA"/>
</dbReference>
<dbReference type="AlphaFoldDB" id="A0A502GDZ4"/>
<gene>
    <name evidence="1" type="ORF">EAH77_15505</name>
</gene>
<reference evidence="1 2" key="1">
    <citation type="journal article" date="2019" name="Environ. Microbiol.">
        <title>Species interactions and distinct microbial communities in high Arctic permafrost affected cryosols are associated with the CH4 and CO2 gas fluxes.</title>
        <authorList>
            <person name="Altshuler I."/>
            <person name="Hamel J."/>
            <person name="Turney S."/>
            <person name="Magnuson E."/>
            <person name="Levesque R."/>
            <person name="Greer C."/>
            <person name="Whyte L.G."/>
        </authorList>
    </citation>
    <scope>NUCLEOTIDE SEQUENCE [LARGE SCALE GENOMIC DNA]</scope>
    <source>
        <strain evidence="1 2">E4</strain>
    </source>
</reference>
<dbReference type="Proteomes" id="UP000317663">
    <property type="component" value="Unassembled WGS sequence"/>
</dbReference>
<sequence length="98" mass="11003">MLQLQEIQTSDLLLAAAAKDRKTSRLFTHKNQPRGLTLEGKVYLHPNLTGKELKDTAISIATAFRNAFHEKKSLVVVGTPQAIDAVRDMPMFTFYMGR</sequence>